<evidence type="ECO:0000313" key="2">
    <source>
        <dbReference type="EMBL" id="BBA28353.1"/>
    </source>
</evidence>
<dbReference type="EMBL" id="AP018049">
    <property type="protein sequence ID" value="BBA28353.1"/>
    <property type="molecule type" value="Genomic_DNA"/>
</dbReference>
<organism evidence="2 3">
    <name type="scientific">Prevotella melaninogenica</name>
    <dbReference type="NCBI Taxonomy" id="28132"/>
    <lineage>
        <taxon>Bacteria</taxon>
        <taxon>Pseudomonadati</taxon>
        <taxon>Bacteroidota</taxon>
        <taxon>Bacteroidia</taxon>
        <taxon>Bacteroidales</taxon>
        <taxon>Prevotellaceae</taxon>
        <taxon>Prevotella</taxon>
    </lineage>
</organism>
<gene>
    <name evidence="2" type="ORF">PMEL1_00245</name>
</gene>
<proteinExistence type="predicted"/>
<dbReference type="RefSeq" id="WP_172586729.1">
    <property type="nucleotide sequence ID" value="NZ_AP018049.1"/>
</dbReference>
<evidence type="ECO:0000313" key="3">
    <source>
        <dbReference type="Proteomes" id="UP000267517"/>
    </source>
</evidence>
<evidence type="ECO:0000256" key="1">
    <source>
        <dbReference type="SAM" id="MobiDB-lite"/>
    </source>
</evidence>
<dbReference type="Proteomes" id="UP000267517">
    <property type="component" value="Chromosome I"/>
</dbReference>
<protein>
    <submittedName>
        <fullName evidence="2">Uncharacterized protein</fullName>
    </submittedName>
</protein>
<name>A0A250KKP7_9BACT</name>
<dbReference type="AlphaFoldDB" id="A0A250KKP7"/>
<reference evidence="2 3" key="1">
    <citation type="submission" date="2017-05" db="EMBL/GenBank/DDBJ databases">
        <title>whole genome sequence of Prevotella melaninogenica GAI 07411.</title>
        <authorList>
            <person name="Kondo Y."/>
            <person name="Hoshino T."/>
        </authorList>
    </citation>
    <scope>NUCLEOTIDE SEQUENCE [LARGE SCALE GENOMIC DNA]</scope>
    <source>
        <strain evidence="2 3">GAI 07411</strain>
    </source>
</reference>
<sequence>MKKTYIQPLATKYQLEIESLLLEASDQGDHAESKPQILFEEEATEDYPNWADND</sequence>
<accession>A0A250KKP7</accession>
<feature type="region of interest" description="Disordered" evidence="1">
    <location>
        <begin position="25"/>
        <end position="54"/>
    </location>
</feature>